<reference evidence="4 5" key="1">
    <citation type="submission" date="2012-11" db="EMBL/GenBank/DDBJ databases">
        <title>Whole genome sequence of Gluconacetobacter europaeus NBRC3261.</title>
        <authorList>
            <person name="Azuma Y."/>
            <person name="Higashiura N."/>
            <person name="Hirakawa H."/>
            <person name="Matsushita K."/>
        </authorList>
    </citation>
    <scope>NUCLEOTIDE SEQUENCE [LARGE SCALE GENOMIC DNA]</scope>
    <source>
        <strain evidence="4 5">NBRC 3261</strain>
    </source>
</reference>
<dbReference type="EMBL" id="BANI01000015">
    <property type="protein sequence ID" value="GAN95219.1"/>
    <property type="molecule type" value="Genomic_DNA"/>
</dbReference>
<dbReference type="InterPro" id="IPR003423">
    <property type="entry name" value="OMP_efflux"/>
</dbReference>
<sequence>MNINAVTRRTGLFLTSAIFLAGCTVGPRYQPDRMKPPAKFTEDDHAATPEEIEETNKELKQWWHLFKDPELDKLVDKAITGNYNLQVAGQRIMAERAIRDVQASQWYPQVDTQASAGNVRYSINIDNWPLRPGTAAGSANQPQAAYLGYGFSASWQIDVFGRIRRSVEAENRAVEESIEDRRAVMVMMLSELAGDYMMLRDQQLRLEIANNNIHVAQDAYDLTNRLYLEGVGNTMQIAQAKAELDSQTAAREPLKTHISQITHAIDVLMGQMPGTSELELKVAKPLPPVPEFPSTLPSMVIANRPDIRKAERTYAEATARIGVAVAQLYPNFTIPLNFNPNASALYQVFQMGGMSWQFLMMASLPLMHGGKYTSQIRMAQAAAEASRLAYRQSVLNGFKEVEDAMAAWHDDEEHTELLAKAAEDSSLASERARKLYAAGLVGFLEVLTTERTTLNAQNAEAMARLERLQDAINLYTALGAGWQGIALTNTTLPVSLEKQNILARAFQQ</sequence>
<protein>
    <submittedName>
        <fullName evidence="4">Secretion system type I outer membrane efflux pump lipoprotein NodT</fullName>
    </submittedName>
</protein>
<evidence type="ECO:0000256" key="2">
    <source>
        <dbReference type="RuleBase" id="RU362097"/>
    </source>
</evidence>
<comment type="subcellular location">
    <subcellularLocation>
        <location evidence="2">Cell membrane</location>
        <topology evidence="2">Lipid-anchor</topology>
    </subcellularLocation>
</comment>
<accession>A0A0D6PVN2</accession>
<dbReference type="Pfam" id="PF02321">
    <property type="entry name" value="OEP"/>
    <property type="match status" value="2"/>
</dbReference>
<dbReference type="PANTHER" id="PTHR30203">
    <property type="entry name" value="OUTER MEMBRANE CATION EFFLUX PROTEIN"/>
    <property type="match status" value="1"/>
</dbReference>
<dbReference type="GO" id="GO:0015562">
    <property type="term" value="F:efflux transmembrane transporter activity"/>
    <property type="evidence" value="ECO:0007669"/>
    <property type="project" value="InterPro"/>
</dbReference>
<evidence type="ECO:0000256" key="1">
    <source>
        <dbReference type="ARBA" id="ARBA00007613"/>
    </source>
</evidence>
<evidence type="ECO:0000256" key="3">
    <source>
        <dbReference type="SAM" id="Coils"/>
    </source>
</evidence>
<dbReference type="NCBIfam" id="TIGR01845">
    <property type="entry name" value="outer_NodT"/>
    <property type="match status" value="1"/>
</dbReference>
<comment type="caution">
    <text evidence="4">The sequence shown here is derived from an EMBL/GenBank/DDBJ whole genome shotgun (WGS) entry which is preliminary data.</text>
</comment>
<name>A0A0D6PVN2_KOMEU</name>
<dbReference type="SUPFAM" id="SSF56954">
    <property type="entry name" value="Outer membrane efflux proteins (OEP)"/>
    <property type="match status" value="1"/>
</dbReference>
<keyword evidence="2 4" id="KW-0449">Lipoprotein</keyword>
<dbReference type="RefSeq" id="WP_010510091.1">
    <property type="nucleotide sequence ID" value="NZ_BANI01000015.1"/>
</dbReference>
<keyword evidence="2" id="KW-1134">Transmembrane beta strand</keyword>
<keyword evidence="3" id="KW-0175">Coiled coil</keyword>
<keyword evidence="2" id="KW-0812">Transmembrane</keyword>
<dbReference type="AlphaFoldDB" id="A0A0D6PVN2"/>
<dbReference type="GO" id="GO:0005886">
    <property type="term" value="C:plasma membrane"/>
    <property type="evidence" value="ECO:0007669"/>
    <property type="project" value="UniProtKB-SubCell"/>
</dbReference>
<proteinExistence type="inferred from homology"/>
<keyword evidence="2" id="KW-0564">Palmitate</keyword>
<evidence type="ECO:0000313" key="5">
    <source>
        <dbReference type="Proteomes" id="UP000032675"/>
    </source>
</evidence>
<feature type="coiled-coil region" evidence="3">
    <location>
        <begin position="444"/>
        <end position="478"/>
    </location>
</feature>
<dbReference type="Proteomes" id="UP000032675">
    <property type="component" value="Unassembled WGS sequence"/>
</dbReference>
<evidence type="ECO:0000313" key="4">
    <source>
        <dbReference type="EMBL" id="GAN95219.1"/>
    </source>
</evidence>
<dbReference type="InterPro" id="IPR010131">
    <property type="entry name" value="MdtP/NodT-like"/>
</dbReference>
<gene>
    <name evidence="4" type="ORF">Geu3261_0015_022</name>
</gene>
<keyword evidence="2" id="KW-0472">Membrane</keyword>
<dbReference type="Gene3D" id="1.20.1600.10">
    <property type="entry name" value="Outer membrane efflux proteins (OEP)"/>
    <property type="match status" value="1"/>
</dbReference>
<organism evidence="4 5">
    <name type="scientific">Komagataeibacter europaeus NBRC 3261</name>
    <dbReference type="NCBI Taxonomy" id="1234669"/>
    <lineage>
        <taxon>Bacteria</taxon>
        <taxon>Pseudomonadati</taxon>
        <taxon>Pseudomonadota</taxon>
        <taxon>Alphaproteobacteria</taxon>
        <taxon>Acetobacterales</taxon>
        <taxon>Acetobacteraceae</taxon>
        <taxon>Komagataeibacter</taxon>
    </lineage>
</organism>
<dbReference type="Gene3D" id="2.20.200.10">
    <property type="entry name" value="Outer membrane efflux proteins (OEP)"/>
    <property type="match status" value="1"/>
</dbReference>
<comment type="similarity">
    <text evidence="1 2">Belongs to the outer membrane factor (OMF) (TC 1.B.17) family.</text>
</comment>